<sequence>MWAAADAASLRAQLDLREQPLAGGSGAEIKTQRERWMMVRWLTVWASQLEYPLRVSKRESPDFMVDTGSGRIGLECMEVVPEAFKQLQAKLNGVNSGWVRPVPDPRGGEARNEWDSPLLRQLLADTYEGSPWAGDEPERLWVEVMRWAVEKKRQVLHKPAFARQPRNVLLLYDNWPLPAVAFVEEADPAVLRSWALAALQELSRQLRDSDAHADFQQIDILHDGWLLSFTDAGVQPLRYRMPAAE</sequence>
<accession>A0A0R0CTN0</accession>
<dbReference type="AlphaFoldDB" id="A0A0R0CTN0"/>
<dbReference type="Proteomes" id="UP000051863">
    <property type="component" value="Unassembled WGS sequence"/>
</dbReference>
<proteinExistence type="predicted"/>
<evidence type="ECO:0000313" key="1">
    <source>
        <dbReference type="EMBL" id="KRG69463.1"/>
    </source>
</evidence>
<organism evidence="1 2">
    <name type="scientific">Stenotrophomonas terrae</name>
    <dbReference type="NCBI Taxonomy" id="405446"/>
    <lineage>
        <taxon>Bacteria</taxon>
        <taxon>Pseudomonadati</taxon>
        <taxon>Pseudomonadota</taxon>
        <taxon>Gammaproteobacteria</taxon>
        <taxon>Lysobacterales</taxon>
        <taxon>Lysobacteraceae</taxon>
        <taxon>Stenotrophomonas</taxon>
    </lineage>
</organism>
<dbReference type="PATRIC" id="fig|405446.3.peg.595"/>
<keyword evidence="2" id="KW-1185">Reference proteome</keyword>
<comment type="caution">
    <text evidence="1">The sequence shown here is derived from an EMBL/GenBank/DDBJ whole genome shotgun (WGS) entry which is preliminary data.</text>
</comment>
<protein>
    <submittedName>
        <fullName evidence="1">Uncharacterized protein</fullName>
    </submittedName>
</protein>
<name>A0A0R0CTN0_9GAMM</name>
<evidence type="ECO:0000313" key="2">
    <source>
        <dbReference type="Proteomes" id="UP000051863"/>
    </source>
</evidence>
<gene>
    <name evidence="1" type="ORF">ABB27_06320</name>
</gene>
<dbReference type="EMBL" id="LDJJ01000017">
    <property type="protein sequence ID" value="KRG69463.1"/>
    <property type="molecule type" value="Genomic_DNA"/>
</dbReference>
<reference evidence="1 2" key="1">
    <citation type="submission" date="2015-05" db="EMBL/GenBank/DDBJ databases">
        <title>Genome sequencing and analysis of members of genus Stenotrophomonas.</title>
        <authorList>
            <person name="Patil P.P."/>
            <person name="Midha S."/>
            <person name="Patil P.B."/>
        </authorList>
    </citation>
    <scope>NUCLEOTIDE SEQUENCE [LARGE SCALE GENOMIC DNA]</scope>
    <source>
        <strain evidence="1 2">DSM 18941</strain>
    </source>
</reference>